<organism evidence="1 2">
    <name type="scientific">Rhabditophanes sp. KR3021</name>
    <dbReference type="NCBI Taxonomy" id="114890"/>
    <lineage>
        <taxon>Eukaryota</taxon>
        <taxon>Metazoa</taxon>
        <taxon>Ecdysozoa</taxon>
        <taxon>Nematoda</taxon>
        <taxon>Chromadorea</taxon>
        <taxon>Rhabditida</taxon>
        <taxon>Tylenchina</taxon>
        <taxon>Panagrolaimomorpha</taxon>
        <taxon>Strongyloidoidea</taxon>
        <taxon>Alloionematidae</taxon>
        <taxon>Rhabditophanes</taxon>
    </lineage>
</organism>
<proteinExistence type="predicted"/>
<dbReference type="WBParaSite" id="RSKR_0000650400.1">
    <property type="protein sequence ID" value="RSKR_0000650400.1"/>
    <property type="gene ID" value="RSKR_0000650400"/>
</dbReference>
<sequence>MKDGKQNKMRYSYAEQLYKMGNYEKCDKVIEEGLSIDRESRAIPTIRENVNYLMLKANVYSKQSNWQESVNSMHRAKEFQLRIVSLSGEEKISRSNERDIAATIAAKMGDIYSIRREYSKAIDLYKEAIRLNDSNVENMASLAKTHMALGETARCQQQCKIILEKDKNNDDATLLLADMMYEQNETKDALLYYCQLLERNPCQYSALARCIELCRRIGDIEKAVEYIRNCIEKDPRVKFKAGYNYCCGLIEWYSEEPNAALQAFYRAKRDPEWGERAIYNMVDICLNPENEIIVREDFESMGEKVDETPSSESENAAKFLQELSKKVAATTKYKIVENLVLASSNNKRNIEKALSSLLLIAAEDEKNKKINVTATYACGRIYILIRQMQKAKDTLKKIMNHPWTIEEAEYLQRAWLLLADIYFIQKKWENSMIILKNVLKYNQSCIKAMEILGKLKEKEQLYDEAVVHFHSAWMLGKQRNLSTGMKLALCLLKNGKHFDCIDICNYILQVNPNYPGLKDGVLLKARMMLRS</sequence>
<name>A0AC35U0L7_9BILA</name>
<protein>
    <submittedName>
        <fullName evidence="2">TPR_REGION domain-containing protein</fullName>
    </submittedName>
</protein>
<dbReference type="Proteomes" id="UP000095286">
    <property type="component" value="Unplaced"/>
</dbReference>
<accession>A0AC35U0L7</accession>
<reference evidence="2" key="1">
    <citation type="submission" date="2016-11" db="UniProtKB">
        <authorList>
            <consortium name="WormBaseParasite"/>
        </authorList>
    </citation>
    <scope>IDENTIFICATION</scope>
    <source>
        <strain evidence="2">KR3021</strain>
    </source>
</reference>
<evidence type="ECO:0000313" key="1">
    <source>
        <dbReference type="Proteomes" id="UP000095286"/>
    </source>
</evidence>
<evidence type="ECO:0000313" key="2">
    <source>
        <dbReference type="WBParaSite" id="RSKR_0000650400.1"/>
    </source>
</evidence>